<dbReference type="InterPro" id="IPR011011">
    <property type="entry name" value="Znf_FYVE_PHD"/>
</dbReference>
<keyword evidence="3" id="KW-1185">Reference proteome</keyword>
<dbReference type="InterPro" id="IPR059102">
    <property type="entry name" value="PHD_PHF7/G2E3-like"/>
</dbReference>
<sequence length="304" mass="33476">MEESEKGNLLMERDLANSVSIKRFYAAYLSDTIKAVAPAQLWMRYLKSLSSPDLATEKSLLVVEADGGQIWTTVCVLCGWADVDPDICGGTFAKSGIRVREFCLIFATGIYDERTPWEGISRLPLRAIKCTAKHANQKHWAGPGTVPAGMAIVSPEGLASISWRSWEQARSGQAEMAWICLTLRVPGAHHLPSLLWQTTIMGNQCICIAARGTARVLHRYCDASECYYPGGKEQAEEEGPWKLLLCSSCAAQGTHWHCSFLTSNIDTWECKSCAGEGIGKRHSAYDTEMGAAEAWKWVLRTGLP</sequence>
<proteinExistence type="predicted"/>
<dbReference type="PANTHER" id="PTHR12420:SF47">
    <property type="entry name" value="PHD FINGER PROTEIN 7"/>
    <property type="match status" value="1"/>
</dbReference>
<feature type="domain" description="PHF7/G2E3-like PHD zinc finger" evidence="1">
    <location>
        <begin position="218"/>
        <end position="274"/>
    </location>
</feature>
<name>A0A2P4SLP4_BAMTH</name>
<protein>
    <recommendedName>
        <fullName evidence="1">PHF7/G2E3-like PHD zinc finger domain-containing protein</fullName>
    </recommendedName>
</protein>
<comment type="caution">
    <text evidence="2">The sequence shown here is derived from an EMBL/GenBank/DDBJ whole genome shotgun (WGS) entry which is preliminary data.</text>
</comment>
<dbReference type="Pfam" id="PF26054">
    <property type="entry name" value="PHD_G2E3"/>
    <property type="match status" value="1"/>
</dbReference>
<dbReference type="SUPFAM" id="SSF57903">
    <property type="entry name" value="FYVE/PHD zinc finger"/>
    <property type="match status" value="1"/>
</dbReference>
<evidence type="ECO:0000259" key="1">
    <source>
        <dbReference type="Pfam" id="PF26054"/>
    </source>
</evidence>
<dbReference type="AlphaFoldDB" id="A0A2P4SLP4"/>
<dbReference type="InterPro" id="IPR051188">
    <property type="entry name" value="PHD-type_Zinc_Finger"/>
</dbReference>
<dbReference type="Proteomes" id="UP000237246">
    <property type="component" value="Unassembled WGS sequence"/>
</dbReference>
<dbReference type="EMBL" id="PPHD01036915">
    <property type="protein sequence ID" value="POI25023.1"/>
    <property type="molecule type" value="Genomic_DNA"/>
</dbReference>
<dbReference type="GO" id="GO:0005634">
    <property type="term" value="C:nucleus"/>
    <property type="evidence" value="ECO:0007669"/>
    <property type="project" value="TreeGrafter"/>
</dbReference>
<organism evidence="2 3">
    <name type="scientific">Bambusicola thoracicus</name>
    <name type="common">Chinese bamboo-partridge</name>
    <name type="synonym">Perdix thoracica</name>
    <dbReference type="NCBI Taxonomy" id="9083"/>
    <lineage>
        <taxon>Eukaryota</taxon>
        <taxon>Metazoa</taxon>
        <taxon>Chordata</taxon>
        <taxon>Craniata</taxon>
        <taxon>Vertebrata</taxon>
        <taxon>Euteleostomi</taxon>
        <taxon>Archelosauria</taxon>
        <taxon>Archosauria</taxon>
        <taxon>Dinosauria</taxon>
        <taxon>Saurischia</taxon>
        <taxon>Theropoda</taxon>
        <taxon>Coelurosauria</taxon>
        <taxon>Aves</taxon>
        <taxon>Neognathae</taxon>
        <taxon>Galloanserae</taxon>
        <taxon>Galliformes</taxon>
        <taxon>Phasianidae</taxon>
        <taxon>Perdicinae</taxon>
        <taxon>Bambusicola</taxon>
    </lineage>
</organism>
<dbReference type="Gene3D" id="3.30.40.10">
    <property type="entry name" value="Zinc/RING finger domain, C3HC4 (zinc finger)"/>
    <property type="match status" value="1"/>
</dbReference>
<dbReference type="OrthoDB" id="10609707at2759"/>
<reference evidence="2 3" key="1">
    <citation type="submission" date="2018-01" db="EMBL/GenBank/DDBJ databases">
        <title>Comparison of the Chinese Bamboo Partridge and Red Junglefowl genome sequences highlights the importance of demography in genome evolution.</title>
        <authorList>
            <person name="Tiley G.P."/>
            <person name="Kimball R.T."/>
            <person name="Braun E.L."/>
            <person name="Burleigh J.G."/>
        </authorList>
    </citation>
    <scope>NUCLEOTIDE SEQUENCE [LARGE SCALE GENOMIC DNA]</scope>
    <source>
        <strain evidence="2">RTK389</strain>
        <tissue evidence="2">Blood</tissue>
    </source>
</reference>
<dbReference type="PANTHER" id="PTHR12420">
    <property type="entry name" value="PHD FINGER PROTEIN"/>
    <property type="match status" value="1"/>
</dbReference>
<dbReference type="InterPro" id="IPR013083">
    <property type="entry name" value="Znf_RING/FYVE/PHD"/>
</dbReference>
<evidence type="ECO:0000313" key="2">
    <source>
        <dbReference type="EMBL" id="POI25023.1"/>
    </source>
</evidence>
<accession>A0A2P4SLP4</accession>
<evidence type="ECO:0000313" key="3">
    <source>
        <dbReference type="Proteomes" id="UP000237246"/>
    </source>
</evidence>
<gene>
    <name evidence="2" type="ORF">CIB84_011227</name>
</gene>